<accession>A0A067SR45</accession>
<dbReference type="Pfam" id="PF13639">
    <property type="entry name" value="zf-RING_2"/>
    <property type="match status" value="1"/>
</dbReference>
<feature type="domain" description="RING-type" evidence="1">
    <location>
        <begin position="52"/>
        <end position="82"/>
    </location>
</feature>
<sequence>QRDEDFDESYESLLTLAQTLGDVKPRSTPSEIIEKMEKGLYKDWATPDSDQRCPICLDDYEPTDPVLKLNNCSHWLHQDCLNVSHLFFSAL</sequence>
<protein>
    <recommendedName>
        <fullName evidence="1">RING-type domain-containing protein</fullName>
    </recommendedName>
</protein>
<evidence type="ECO:0000259" key="1">
    <source>
        <dbReference type="Pfam" id="PF13639"/>
    </source>
</evidence>
<dbReference type="SUPFAM" id="SSF57850">
    <property type="entry name" value="RING/U-box"/>
    <property type="match status" value="1"/>
</dbReference>
<dbReference type="InterPro" id="IPR001841">
    <property type="entry name" value="Znf_RING"/>
</dbReference>
<dbReference type="STRING" id="685588.A0A067SR45"/>
<dbReference type="AlphaFoldDB" id="A0A067SR45"/>
<evidence type="ECO:0000313" key="3">
    <source>
        <dbReference type="Proteomes" id="UP000027222"/>
    </source>
</evidence>
<keyword evidence="3" id="KW-1185">Reference proteome</keyword>
<feature type="non-terminal residue" evidence="2">
    <location>
        <position position="1"/>
    </location>
</feature>
<name>A0A067SR45_GALM3</name>
<proteinExistence type="predicted"/>
<organism evidence="2 3">
    <name type="scientific">Galerina marginata (strain CBS 339.88)</name>
    <dbReference type="NCBI Taxonomy" id="685588"/>
    <lineage>
        <taxon>Eukaryota</taxon>
        <taxon>Fungi</taxon>
        <taxon>Dikarya</taxon>
        <taxon>Basidiomycota</taxon>
        <taxon>Agaricomycotina</taxon>
        <taxon>Agaricomycetes</taxon>
        <taxon>Agaricomycetidae</taxon>
        <taxon>Agaricales</taxon>
        <taxon>Agaricineae</taxon>
        <taxon>Strophariaceae</taxon>
        <taxon>Galerina</taxon>
    </lineage>
</organism>
<dbReference type="EMBL" id="KL142398">
    <property type="protein sequence ID" value="KDR70164.1"/>
    <property type="molecule type" value="Genomic_DNA"/>
</dbReference>
<dbReference type="OrthoDB" id="8062037at2759"/>
<dbReference type="Gene3D" id="3.30.40.10">
    <property type="entry name" value="Zinc/RING finger domain, C3HC4 (zinc finger)"/>
    <property type="match status" value="1"/>
</dbReference>
<reference evidence="3" key="1">
    <citation type="journal article" date="2014" name="Proc. Natl. Acad. Sci. U.S.A.">
        <title>Extensive sampling of basidiomycete genomes demonstrates inadequacy of the white-rot/brown-rot paradigm for wood decay fungi.</title>
        <authorList>
            <person name="Riley R."/>
            <person name="Salamov A.A."/>
            <person name="Brown D.W."/>
            <person name="Nagy L.G."/>
            <person name="Floudas D."/>
            <person name="Held B.W."/>
            <person name="Levasseur A."/>
            <person name="Lombard V."/>
            <person name="Morin E."/>
            <person name="Otillar R."/>
            <person name="Lindquist E.A."/>
            <person name="Sun H."/>
            <person name="LaButti K.M."/>
            <person name="Schmutz J."/>
            <person name="Jabbour D."/>
            <person name="Luo H."/>
            <person name="Baker S.E."/>
            <person name="Pisabarro A.G."/>
            <person name="Walton J.D."/>
            <person name="Blanchette R.A."/>
            <person name="Henrissat B."/>
            <person name="Martin F."/>
            <person name="Cullen D."/>
            <person name="Hibbett D.S."/>
            <person name="Grigoriev I.V."/>
        </authorList>
    </citation>
    <scope>NUCLEOTIDE SEQUENCE [LARGE SCALE GENOMIC DNA]</scope>
    <source>
        <strain evidence="3">CBS 339.88</strain>
    </source>
</reference>
<gene>
    <name evidence="2" type="ORF">GALMADRAFT_76518</name>
</gene>
<dbReference type="HOGENOM" id="CLU_013137_17_2_1"/>
<evidence type="ECO:0000313" key="2">
    <source>
        <dbReference type="EMBL" id="KDR70164.1"/>
    </source>
</evidence>
<dbReference type="Proteomes" id="UP000027222">
    <property type="component" value="Unassembled WGS sequence"/>
</dbReference>
<dbReference type="InterPro" id="IPR013083">
    <property type="entry name" value="Znf_RING/FYVE/PHD"/>
</dbReference>